<evidence type="ECO:0000313" key="3">
    <source>
        <dbReference type="Proteomes" id="UP000007590"/>
    </source>
</evidence>
<name>H8KQ39_SOLCM</name>
<gene>
    <name evidence="2" type="ordered locus">Solca_1101</name>
</gene>
<feature type="signal peptide" evidence="1">
    <location>
        <begin position="1"/>
        <end position="22"/>
    </location>
</feature>
<dbReference type="Proteomes" id="UP000007590">
    <property type="component" value="Chromosome"/>
</dbReference>
<feature type="chain" id="PRO_5003615173" evidence="1">
    <location>
        <begin position="23"/>
        <end position="365"/>
    </location>
</feature>
<sequence length="365" mass="38492">MKILLKVTVFVLSLAYSSSSLAQVGMVANNPDKSAVLDMRATSNQGLLIPNVNLKSTTDKTIITNPVQSLLVYNTNAAIIGDGAEGEGFYFWDTNRWVKLIATNDTIGWGLSGNGNVNSDVHFVGTTDSKDWIVKTNNTERLRVLAEGNIGIGTNAPINSLHVKSNSDPVRLEGLATSTDPSDITLVADGNGVVRKAKAGASYVAFLQSAVPQTYKITSFGASSATNSDPITFTNDEVKVNTIGSWDGSSVFTVNENGLYEVYASANFISVNGPDADLNISLELQQETGNGWQTVLGARTIYSKSWANLTISCPLGGIVSLTAGTKLKLVIHRMGGGIVTGGKVGADCGVHGVTFSKVLKLNKIG</sequence>
<dbReference type="KEGG" id="scn:Solca_1101"/>
<dbReference type="eggNOG" id="COG5295">
    <property type="taxonomic scope" value="Bacteria"/>
</dbReference>
<dbReference type="SUPFAM" id="SSF49842">
    <property type="entry name" value="TNF-like"/>
    <property type="match status" value="1"/>
</dbReference>
<protein>
    <submittedName>
        <fullName evidence="2">Uncharacterized protein</fullName>
    </submittedName>
</protein>
<dbReference type="HOGENOM" id="CLU_767037_0_0_10"/>
<dbReference type="EMBL" id="CP003349">
    <property type="protein sequence ID" value="AFD06207.1"/>
    <property type="molecule type" value="Genomic_DNA"/>
</dbReference>
<accession>H8KQ39</accession>
<dbReference type="OrthoDB" id="1233056at2"/>
<keyword evidence="1" id="KW-0732">Signal</keyword>
<dbReference type="InterPro" id="IPR008983">
    <property type="entry name" value="Tumour_necrosis_fac-like_dom"/>
</dbReference>
<dbReference type="AlphaFoldDB" id="H8KQ39"/>
<dbReference type="STRING" id="929556.Solca_1101"/>
<evidence type="ECO:0000313" key="2">
    <source>
        <dbReference type="EMBL" id="AFD06207.1"/>
    </source>
</evidence>
<keyword evidence="3" id="KW-1185">Reference proteome</keyword>
<reference evidence="2" key="1">
    <citation type="submission" date="2012-02" db="EMBL/GenBank/DDBJ databases">
        <title>The complete genome of Solitalea canadensis DSM 3403.</title>
        <authorList>
            <consortium name="US DOE Joint Genome Institute (JGI-PGF)"/>
            <person name="Lucas S."/>
            <person name="Copeland A."/>
            <person name="Lapidus A."/>
            <person name="Glavina del Rio T."/>
            <person name="Dalin E."/>
            <person name="Tice H."/>
            <person name="Bruce D."/>
            <person name="Goodwin L."/>
            <person name="Pitluck S."/>
            <person name="Peters L."/>
            <person name="Ovchinnikova G."/>
            <person name="Lu M."/>
            <person name="Kyrpides N."/>
            <person name="Mavromatis K."/>
            <person name="Ivanova N."/>
            <person name="Brettin T."/>
            <person name="Detter J.C."/>
            <person name="Han C."/>
            <person name="Larimer F."/>
            <person name="Land M."/>
            <person name="Hauser L."/>
            <person name="Markowitz V."/>
            <person name="Cheng J.-F."/>
            <person name="Hugenholtz P."/>
            <person name="Woyke T."/>
            <person name="Wu D."/>
            <person name="Spring S."/>
            <person name="Schroeder M."/>
            <person name="Kopitz M."/>
            <person name="Brambilla E."/>
            <person name="Klenk H.-P."/>
            <person name="Eisen J.A."/>
        </authorList>
    </citation>
    <scope>NUCLEOTIDE SEQUENCE</scope>
    <source>
        <strain evidence="2">DSM 3403</strain>
    </source>
</reference>
<proteinExistence type="predicted"/>
<organism evidence="2 3">
    <name type="scientific">Solitalea canadensis (strain ATCC 29591 / DSM 3403 / JCM 21819 / LMG 8368 / NBRC 15130 / NCIMB 12057 / USAM 9D)</name>
    <name type="common">Flexibacter canadensis</name>
    <dbReference type="NCBI Taxonomy" id="929556"/>
    <lineage>
        <taxon>Bacteria</taxon>
        <taxon>Pseudomonadati</taxon>
        <taxon>Bacteroidota</taxon>
        <taxon>Sphingobacteriia</taxon>
        <taxon>Sphingobacteriales</taxon>
        <taxon>Sphingobacteriaceae</taxon>
        <taxon>Solitalea</taxon>
    </lineage>
</organism>
<evidence type="ECO:0000256" key="1">
    <source>
        <dbReference type="SAM" id="SignalP"/>
    </source>
</evidence>
<dbReference type="RefSeq" id="WP_014679434.1">
    <property type="nucleotide sequence ID" value="NC_017770.1"/>
</dbReference>